<gene>
    <name evidence="1" type="ORF">L596_011597</name>
</gene>
<keyword evidence="2" id="KW-1185">Reference proteome</keyword>
<sequence length="90" mass="10481">MYNCVLLSLHERINALFTAPGSNFTMISKARKGHVGWVVFVFCTPKYWFELSGFSIIVDLEKGKQIFRVREGVFEHWTMEPYLGYADSRL</sequence>
<organism evidence="1 2">
    <name type="scientific">Steinernema carpocapsae</name>
    <name type="common">Entomopathogenic nematode</name>
    <dbReference type="NCBI Taxonomy" id="34508"/>
    <lineage>
        <taxon>Eukaryota</taxon>
        <taxon>Metazoa</taxon>
        <taxon>Ecdysozoa</taxon>
        <taxon>Nematoda</taxon>
        <taxon>Chromadorea</taxon>
        <taxon>Rhabditida</taxon>
        <taxon>Tylenchina</taxon>
        <taxon>Panagrolaimomorpha</taxon>
        <taxon>Strongyloidoidea</taxon>
        <taxon>Steinernematidae</taxon>
        <taxon>Steinernema</taxon>
    </lineage>
</organism>
<name>A0A4V6A4J2_STECR</name>
<protein>
    <submittedName>
        <fullName evidence="1">Uncharacterized protein</fullName>
    </submittedName>
</protein>
<evidence type="ECO:0000313" key="1">
    <source>
        <dbReference type="EMBL" id="TKR87145.1"/>
    </source>
</evidence>
<proteinExistence type="predicted"/>
<evidence type="ECO:0000313" key="2">
    <source>
        <dbReference type="Proteomes" id="UP000298663"/>
    </source>
</evidence>
<dbReference type="AlphaFoldDB" id="A0A4V6A4J2"/>
<accession>A0A4V6A4J2</accession>
<dbReference type="Proteomes" id="UP000298663">
    <property type="component" value="Unassembled WGS sequence"/>
</dbReference>
<reference evidence="1 2" key="2">
    <citation type="journal article" date="2019" name="G3 (Bethesda)">
        <title>Hybrid Assembly of the Genome of the Entomopathogenic Nematode Steinernema carpocapsae Identifies the X-Chromosome.</title>
        <authorList>
            <person name="Serra L."/>
            <person name="Macchietto M."/>
            <person name="Macias-Munoz A."/>
            <person name="McGill C.J."/>
            <person name="Rodriguez I.M."/>
            <person name="Rodriguez B."/>
            <person name="Murad R."/>
            <person name="Mortazavi A."/>
        </authorList>
    </citation>
    <scope>NUCLEOTIDE SEQUENCE [LARGE SCALE GENOMIC DNA]</scope>
    <source>
        <strain evidence="1 2">ALL</strain>
    </source>
</reference>
<reference evidence="1 2" key="1">
    <citation type="journal article" date="2015" name="Genome Biol.">
        <title>Comparative genomics of Steinernema reveals deeply conserved gene regulatory networks.</title>
        <authorList>
            <person name="Dillman A.R."/>
            <person name="Macchietto M."/>
            <person name="Porter C.F."/>
            <person name="Rogers A."/>
            <person name="Williams B."/>
            <person name="Antoshechkin I."/>
            <person name="Lee M.M."/>
            <person name="Goodwin Z."/>
            <person name="Lu X."/>
            <person name="Lewis E.E."/>
            <person name="Goodrich-Blair H."/>
            <person name="Stock S.P."/>
            <person name="Adams B.J."/>
            <person name="Sternberg P.W."/>
            <person name="Mortazavi A."/>
        </authorList>
    </citation>
    <scope>NUCLEOTIDE SEQUENCE [LARGE SCALE GENOMIC DNA]</scope>
    <source>
        <strain evidence="1 2">ALL</strain>
    </source>
</reference>
<comment type="caution">
    <text evidence="1">The sequence shown here is derived from an EMBL/GenBank/DDBJ whole genome shotgun (WGS) entry which is preliminary data.</text>
</comment>
<dbReference type="EMBL" id="AZBU02000003">
    <property type="protein sequence ID" value="TKR87145.1"/>
    <property type="molecule type" value="Genomic_DNA"/>
</dbReference>